<organism evidence="1 2">
    <name type="scientific">Rathayibacter iranicus</name>
    <dbReference type="NCBI Taxonomy" id="59737"/>
    <lineage>
        <taxon>Bacteria</taxon>
        <taxon>Bacillati</taxon>
        <taxon>Actinomycetota</taxon>
        <taxon>Actinomycetes</taxon>
        <taxon>Micrococcales</taxon>
        <taxon>Microbacteriaceae</taxon>
        <taxon>Rathayibacter</taxon>
    </lineage>
</organism>
<name>A0AAD1ADZ6_9MICO</name>
<dbReference type="RefSeq" id="WP_104265587.1">
    <property type="nucleotide sequence ID" value="NZ_CP028130.1"/>
</dbReference>
<accession>A0AAD1ADZ6</accession>
<dbReference type="AlphaFoldDB" id="A0AAD1ADZ6"/>
<evidence type="ECO:0000313" key="1">
    <source>
        <dbReference type="EMBL" id="AZZ56408.1"/>
    </source>
</evidence>
<dbReference type="KEGG" id="ria:C7V51_11365"/>
<evidence type="ECO:0000313" key="2">
    <source>
        <dbReference type="Proteomes" id="UP000283946"/>
    </source>
</evidence>
<dbReference type="Proteomes" id="UP000283946">
    <property type="component" value="Chromosome"/>
</dbReference>
<proteinExistence type="predicted"/>
<dbReference type="EMBL" id="CP028130">
    <property type="protein sequence ID" value="AZZ56408.1"/>
    <property type="molecule type" value="Genomic_DNA"/>
</dbReference>
<sequence>MAAAEPLATVTFKRPFVTPPVVTMSPTTSTANAARLYLDHDGGTSFTVYAGESIPRGTSLTFGYHVIGLGNGAPPS</sequence>
<gene>
    <name evidence="1" type="ORF">C7V51_11365</name>
</gene>
<protein>
    <submittedName>
        <fullName evidence="1">Uncharacterized protein</fullName>
    </submittedName>
</protein>
<reference evidence="1 2" key="1">
    <citation type="submission" date="2018-03" db="EMBL/GenBank/DDBJ databases">
        <title>Bacteriophage NCPPB3778 and a type I-E CRISPR drive the evolution of the US Biological Select Agent, Rathayibacter toxicus.</title>
        <authorList>
            <person name="Davis E.W.II."/>
            <person name="Tabima J.F."/>
            <person name="Weisberg A.J."/>
            <person name="Dantas Lopes L."/>
            <person name="Wiseman M.S."/>
            <person name="Wiseman M.S."/>
            <person name="Pupko T."/>
            <person name="Belcher M.S."/>
            <person name="Sechler A.J."/>
            <person name="Tancos M.A."/>
            <person name="Schroeder B.K."/>
            <person name="Murray T.D."/>
            <person name="Luster D.G."/>
            <person name="Schneider W.L."/>
            <person name="Rogers E."/>
            <person name="Andreote F.D."/>
            <person name="Grunwald N.J."/>
            <person name="Putnam M.L."/>
            <person name="Chang J.H."/>
        </authorList>
    </citation>
    <scope>NUCLEOTIDE SEQUENCE [LARGE SCALE GENOMIC DNA]</scope>
    <source>
        <strain evidence="1 2">NCCPB 2253</strain>
    </source>
</reference>